<accession>A0A7U2I8V5</accession>
<organism evidence="1 2">
    <name type="scientific">Phaeosphaeria nodorum (strain SN15 / ATCC MYA-4574 / FGSC 10173)</name>
    <name type="common">Glume blotch fungus</name>
    <name type="synonym">Parastagonospora nodorum</name>
    <dbReference type="NCBI Taxonomy" id="321614"/>
    <lineage>
        <taxon>Eukaryota</taxon>
        <taxon>Fungi</taxon>
        <taxon>Dikarya</taxon>
        <taxon>Ascomycota</taxon>
        <taxon>Pezizomycotina</taxon>
        <taxon>Dothideomycetes</taxon>
        <taxon>Pleosporomycetidae</taxon>
        <taxon>Pleosporales</taxon>
        <taxon>Pleosporineae</taxon>
        <taxon>Phaeosphaeriaceae</taxon>
        <taxon>Parastagonospora</taxon>
    </lineage>
</organism>
<evidence type="ECO:0000313" key="1">
    <source>
        <dbReference type="EMBL" id="QRD05388.1"/>
    </source>
</evidence>
<sequence length="48" mass="5516">MYVASFRCTMNRTNRILLLEDLQVPLGYDISACMTPLTRTERYVGCAK</sequence>
<protein>
    <submittedName>
        <fullName evidence="1">Uncharacterized protein</fullName>
    </submittedName>
</protein>
<gene>
    <name evidence="1" type="ORF">JI435_422390</name>
</gene>
<dbReference type="Proteomes" id="UP000663193">
    <property type="component" value="Chromosome 18"/>
</dbReference>
<name>A0A7U2I8V5_PHANO</name>
<keyword evidence="2" id="KW-1185">Reference proteome</keyword>
<dbReference type="EMBL" id="CP069040">
    <property type="protein sequence ID" value="QRD05388.1"/>
    <property type="molecule type" value="Genomic_DNA"/>
</dbReference>
<evidence type="ECO:0000313" key="2">
    <source>
        <dbReference type="Proteomes" id="UP000663193"/>
    </source>
</evidence>
<dbReference type="AlphaFoldDB" id="A0A7U2I8V5"/>
<dbReference type="VEuPathDB" id="FungiDB:JI435_422390"/>
<proteinExistence type="predicted"/>
<reference evidence="2" key="1">
    <citation type="journal article" date="2021" name="BMC Genomics">
        <title>Chromosome-level genome assembly and manually-curated proteome of model necrotroph Parastagonospora nodorum Sn15 reveals a genome-wide trove of candidate effector homologs, and redundancy of virulence-related functions within an accessory chromosome.</title>
        <authorList>
            <person name="Bertazzoni S."/>
            <person name="Jones D.A.B."/>
            <person name="Phan H.T."/>
            <person name="Tan K.-C."/>
            <person name="Hane J.K."/>
        </authorList>
    </citation>
    <scope>NUCLEOTIDE SEQUENCE [LARGE SCALE GENOMIC DNA]</scope>
    <source>
        <strain evidence="2">SN15 / ATCC MYA-4574 / FGSC 10173)</strain>
    </source>
</reference>